<dbReference type="Gene3D" id="3.30.710.10">
    <property type="entry name" value="Potassium Channel Kv1.1, Chain A"/>
    <property type="match status" value="1"/>
</dbReference>
<evidence type="ECO:0000313" key="4">
    <source>
        <dbReference type="EMBL" id="CAH2035911.1"/>
    </source>
</evidence>
<dbReference type="PANTHER" id="PTHR47274:SF1">
    <property type="entry name" value="BTB_POZ DOMAIN CONTAINING PROTEIN, EXPRESSED"/>
    <property type="match status" value="1"/>
</dbReference>
<dbReference type="PROSITE" id="PS50097">
    <property type="entry name" value="BTB"/>
    <property type="match status" value="1"/>
</dbReference>
<evidence type="ECO:0000256" key="1">
    <source>
        <dbReference type="ARBA" id="ARBA00002668"/>
    </source>
</evidence>
<reference evidence="4 5" key="1">
    <citation type="submission" date="2022-03" db="EMBL/GenBank/DDBJ databases">
        <authorList>
            <person name="Nunn A."/>
            <person name="Chopra R."/>
            <person name="Nunn A."/>
            <person name="Contreras Garrido A."/>
        </authorList>
    </citation>
    <scope>NUCLEOTIDE SEQUENCE [LARGE SCALE GENOMIC DNA]</scope>
</reference>
<dbReference type="SMART" id="SM00225">
    <property type="entry name" value="BTB"/>
    <property type="match status" value="1"/>
</dbReference>
<comment type="function">
    <text evidence="1">May act as a substrate-specific adapter of an E3 ubiquitin-protein ligase complex (CUL3-RBX1-BTB) which mediates the ubiquitination and subsequent proteasomal degradation of target proteins.</text>
</comment>
<protein>
    <recommendedName>
        <fullName evidence="3">BTB domain-containing protein</fullName>
    </recommendedName>
</protein>
<dbReference type="PANTHER" id="PTHR47274">
    <property type="entry name" value="BTB/POZ DOMAIN CONTAINING PROTEIN, EXPRESSED-RELATED"/>
    <property type="match status" value="1"/>
</dbReference>
<organism evidence="4 5">
    <name type="scientific">Thlaspi arvense</name>
    <name type="common">Field penny-cress</name>
    <dbReference type="NCBI Taxonomy" id="13288"/>
    <lineage>
        <taxon>Eukaryota</taxon>
        <taxon>Viridiplantae</taxon>
        <taxon>Streptophyta</taxon>
        <taxon>Embryophyta</taxon>
        <taxon>Tracheophyta</taxon>
        <taxon>Spermatophyta</taxon>
        <taxon>Magnoliopsida</taxon>
        <taxon>eudicotyledons</taxon>
        <taxon>Gunneridae</taxon>
        <taxon>Pentapetalae</taxon>
        <taxon>rosids</taxon>
        <taxon>malvids</taxon>
        <taxon>Brassicales</taxon>
        <taxon>Brassicaceae</taxon>
        <taxon>Thlaspideae</taxon>
        <taxon>Thlaspi</taxon>
    </lineage>
</organism>
<evidence type="ECO:0000259" key="3">
    <source>
        <dbReference type="PROSITE" id="PS50097"/>
    </source>
</evidence>
<dbReference type="InterPro" id="IPR000210">
    <property type="entry name" value="BTB/POZ_dom"/>
</dbReference>
<evidence type="ECO:0000256" key="2">
    <source>
        <dbReference type="ARBA" id="ARBA00004906"/>
    </source>
</evidence>
<dbReference type="Proteomes" id="UP000836841">
    <property type="component" value="Chromosome 1"/>
</dbReference>
<dbReference type="EMBL" id="OU466857">
    <property type="protein sequence ID" value="CAH2035911.1"/>
    <property type="molecule type" value="Genomic_DNA"/>
</dbReference>
<name>A0AAU9RAT0_THLAR</name>
<accession>A0AAU9RAT0</accession>
<evidence type="ECO:0000313" key="5">
    <source>
        <dbReference type="Proteomes" id="UP000836841"/>
    </source>
</evidence>
<keyword evidence="5" id="KW-1185">Reference proteome</keyword>
<dbReference type="InterPro" id="IPR011333">
    <property type="entry name" value="SKP1/BTB/POZ_sf"/>
</dbReference>
<dbReference type="Pfam" id="PF00651">
    <property type="entry name" value="BTB"/>
    <property type="match status" value="1"/>
</dbReference>
<gene>
    <name evidence="4" type="ORF">TAV2_LOCUS3695</name>
</gene>
<dbReference type="InterPro" id="IPR044784">
    <property type="entry name" value="At1g01640-like"/>
</dbReference>
<proteinExistence type="predicted"/>
<feature type="domain" description="BTB" evidence="3">
    <location>
        <begin position="24"/>
        <end position="92"/>
    </location>
</feature>
<dbReference type="CDD" id="cd18186">
    <property type="entry name" value="BTB_POZ_ZBTB_KLHL-like"/>
    <property type="match status" value="1"/>
</dbReference>
<dbReference type="SUPFAM" id="SSF54695">
    <property type="entry name" value="POZ domain"/>
    <property type="match status" value="1"/>
</dbReference>
<comment type="pathway">
    <text evidence="2">Protein modification; protein ubiquitination.</text>
</comment>
<sequence>MTSKSNVGTFLGGFAKILEKQWQCDVRLRAMDSDEGAYISAHKLVLVYIYDYRKNTVKTSAKLETVTLSEMKHEEVEALVEFIYSDGSTLSAKGRQNARSLFIAAHKYEIMHLRDLCRIKLAFSVDLTNALDVYKLSLIPYERYLNIAASEILRRLLLLKSLSCSSTRIQILLWR</sequence>
<dbReference type="AlphaFoldDB" id="A0AAU9RAT0"/>